<feature type="coiled-coil region" evidence="3">
    <location>
        <begin position="343"/>
        <end position="448"/>
    </location>
</feature>
<evidence type="ECO:0000256" key="2">
    <source>
        <dbReference type="ARBA" id="ARBA00023204"/>
    </source>
</evidence>
<keyword evidence="2" id="KW-0234">DNA repair</keyword>
<protein>
    <recommendedName>
        <fullName evidence="5">Morc S5 domain-containing protein</fullName>
    </recommendedName>
</protein>
<dbReference type="PANTHER" id="PTHR23336:SF58">
    <property type="entry name" value="PROTEIN MICRORCHIDIA 4"/>
    <property type="match status" value="1"/>
</dbReference>
<dbReference type="PANTHER" id="PTHR23336">
    <property type="entry name" value="ZINC FINGER CW-TYPE COILED-COIL DOMAIN PROTEIN 3"/>
    <property type="match status" value="1"/>
</dbReference>
<dbReference type="Pfam" id="PF17942">
    <property type="entry name" value="Morc6_S5"/>
    <property type="match status" value="1"/>
</dbReference>
<dbReference type="GO" id="GO:0016887">
    <property type="term" value="F:ATP hydrolysis activity"/>
    <property type="evidence" value="ECO:0007669"/>
    <property type="project" value="InterPro"/>
</dbReference>
<evidence type="ECO:0000256" key="3">
    <source>
        <dbReference type="SAM" id="Coils"/>
    </source>
</evidence>
<dbReference type="GO" id="GO:0005634">
    <property type="term" value="C:nucleus"/>
    <property type="evidence" value="ECO:0007669"/>
    <property type="project" value="TreeGrafter"/>
</dbReference>
<evidence type="ECO:0000313" key="7">
    <source>
        <dbReference type="Proteomes" id="UP000626092"/>
    </source>
</evidence>
<keyword evidence="7" id="KW-1185">Reference proteome</keyword>
<feature type="region of interest" description="Disordered" evidence="4">
    <location>
        <begin position="192"/>
        <end position="289"/>
    </location>
</feature>
<sequence length="461" mass="52960">MNLKLEGTRFICNLFSKFEIIWSLPVNLGESYASILYLRIPPRFRIILRGKDVVHHNIVNDMMQIKEMTYRPQHVTDGVPNDSQILAVVTIGFVKDAKYHIDVQGFNVYHKNRLIKPFWRIWNAAGSDGRGVIGVLEADFVEPAHDKQGFERTTVLSRLESRLLQMQKNYWRANAHTIGYAARCSMKERESLETSPDFLPGKPSRSFKNNAGSSSKVPVSVSEKLSSPTNRKQGGVSQRYLKTADKSHTNGHAYTNGGIGTDTRAKLRKGSSYLEPSSPSEEDVSDNEMHALPKRRANGGSRKMLDIDNMNFVLDVMPVEWICHEMSLAEAFYKEDDVHGSTLHALERLKEENRQLTERLKQKEEVILGDLQRDIQTERDRCRSLETKLKEASRKIEEMNKEQENLIDIFSEERERRDIEEENLRTKLKEASNTIKELIDKVRRLEKTKNIPPSKVGDYLT</sequence>
<dbReference type="EMBL" id="WJXA01000012">
    <property type="protein sequence ID" value="KAF7123580.1"/>
    <property type="molecule type" value="Genomic_DNA"/>
</dbReference>
<comment type="caution">
    <text evidence="6">The sequence shown here is derived from an EMBL/GenBank/DDBJ whole genome shotgun (WGS) entry which is preliminary data.</text>
</comment>
<feature type="compositionally biased region" description="Low complexity" evidence="4">
    <location>
        <begin position="213"/>
        <end position="228"/>
    </location>
</feature>
<proteinExistence type="predicted"/>
<reference evidence="6" key="1">
    <citation type="submission" date="2019-11" db="EMBL/GenBank/DDBJ databases">
        <authorList>
            <person name="Liu Y."/>
            <person name="Hou J."/>
            <person name="Li T.-Q."/>
            <person name="Guan C.-H."/>
            <person name="Wu X."/>
            <person name="Wu H.-Z."/>
            <person name="Ling F."/>
            <person name="Zhang R."/>
            <person name="Shi X.-G."/>
            <person name="Ren J.-P."/>
            <person name="Chen E.-F."/>
            <person name="Sun J.-M."/>
        </authorList>
    </citation>
    <scope>NUCLEOTIDE SEQUENCE</scope>
    <source>
        <strain evidence="6">Adult_tree_wgs_1</strain>
        <tissue evidence="6">Leaves</tissue>
    </source>
</reference>
<keyword evidence="3" id="KW-0175">Coiled coil</keyword>
<evidence type="ECO:0000259" key="5">
    <source>
        <dbReference type="Pfam" id="PF17942"/>
    </source>
</evidence>
<feature type="domain" description="Morc S5" evidence="5">
    <location>
        <begin position="31"/>
        <end position="171"/>
    </location>
</feature>
<dbReference type="GO" id="GO:0006281">
    <property type="term" value="P:DNA repair"/>
    <property type="evidence" value="ECO:0007669"/>
    <property type="project" value="UniProtKB-KW"/>
</dbReference>
<dbReference type="InterPro" id="IPR041006">
    <property type="entry name" value="Morc_S5"/>
</dbReference>
<dbReference type="OrthoDB" id="757982at2759"/>
<evidence type="ECO:0000313" key="6">
    <source>
        <dbReference type="EMBL" id="KAF7123580.1"/>
    </source>
</evidence>
<organism evidence="6 7">
    <name type="scientific">Rhododendron simsii</name>
    <name type="common">Sims's rhododendron</name>
    <dbReference type="NCBI Taxonomy" id="118357"/>
    <lineage>
        <taxon>Eukaryota</taxon>
        <taxon>Viridiplantae</taxon>
        <taxon>Streptophyta</taxon>
        <taxon>Embryophyta</taxon>
        <taxon>Tracheophyta</taxon>
        <taxon>Spermatophyta</taxon>
        <taxon>Magnoliopsida</taxon>
        <taxon>eudicotyledons</taxon>
        <taxon>Gunneridae</taxon>
        <taxon>Pentapetalae</taxon>
        <taxon>asterids</taxon>
        <taxon>Ericales</taxon>
        <taxon>Ericaceae</taxon>
        <taxon>Ericoideae</taxon>
        <taxon>Rhodoreae</taxon>
        <taxon>Rhododendron</taxon>
    </lineage>
</organism>
<gene>
    <name evidence="6" type="ORF">RHSIM_Rhsim12G0177700</name>
</gene>
<evidence type="ECO:0000256" key="1">
    <source>
        <dbReference type="ARBA" id="ARBA00022763"/>
    </source>
</evidence>
<dbReference type="Proteomes" id="UP000626092">
    <property type="component" value="Unassembled WGS sequence"/>
</dbReference>
<evidence type="ECO:0000256" key="4">
    <source>
        <dbReference type="SAM" id="MobiDB-lite"/>
    </source>
</evidence>
<keyword evidence="1" id="KW-0227">DNA damage</keyword>
<dbReference type="AlphaFoldDB" id="A0A834G2J4"/>
<dbReference type="InterPro" id="IPR045261">
    <property type="entry name" value="MORC_ATPase"/>
</dbReference>
<accession>A0A834G2J4</accession>
<name>A0A834G2J4_RHOSS</name>